<keyword evidence="6" id="KW-1185">Reference proteome</keyword>
<dbReference type="AlphaFoldDB" id="A0A835WMX6"/>
<dbReference type="PROSITE" id="PS51450">
    <property type="entry name" value="LRR"/>
    <property type="match status" value="3"/>
</dbReference>
<reference evidence="5" key="1">
    <citation type="journal article" date="2020" name="bioRxiv">
        <title>Comparative genomics of Chlamydomonas.</title>
        <authorList>
            <person name="Craig R.J."/>
            <person name="Hasan A.R."/>
            <person name="Ness R.W."/>
            <person name="Keightley P.D."/>
        </authorList>
    </citation>
    <scope>NUCLEOTIDE SEQUENCE</scope>
    <source>
        <strain evidence="5">CCAP 11/173</strain>
    </source>
</reference>
<dbReference type="GO" id="GO:0005930">
    <property type="term" value="C:axoneme"/>
    <property type="evidence" value="ECO:0007669"/>
    <property type="project" value="UniProtKB-SubCell"/>
</dbReference>
<gene>
    <name evidence="5" type="ORF">HYH02_004437</name>
</gene>
<dbReference type="InterPro" id="IPR001611">
    <property type="entry name" value="Leu-rich_rpt"/>
</dbReference>
<dbReference type="Pfam" id="PF00560">
    <property type="entry name" value="LRR_1"/>
    <property type="match status" value="1"/>
</dbReference>
<comment type="subcellular location">
    <subcellularLocation>
        <location evidence="1">Cytoplasm</location>
        <location evidence="1">Cytoskeleton</location>
        <location evidence="1">Cilium axoneme</location>
    </subcellularLocation>
</comment>
<dbReference type="Gene3D" id="3.80.10.10">
    <property type="entry name" value="Ribonuclease Inhibitor"/>
    <property type="match status" value="2"/>
</dbReference>
<keyword evidence="3" id="KW-0677">Repeat</keyword>
<dbReference type="InterPro" id="IPR032675">
    <property type="entry name" value="LRR_dom_sf"/>
</dbReference>
<dbReference type="InterPro" id="IPR003591">
    <property type="entry name" value="Leu-rich_rpt_typical-subtyp"/>
</dbReference>
<evidence type="ECO:0000256" key="1">
    <source>
        <dbReference type="ARBA" id="ARBA00004430"/>
    </source>
</evidence>
<name>A0A835WMX6_9CHLO</name>
<feature type="region of interest" description="Disordered" evidence="4">
    <location>
        <begin position="89"/>
        <end position="114"/>
    </location>
</feature>
<organism evidence="5 6">
    <name type="scientific">Chlamydomonas schloesseri</name>
    <dbReference type="NCBI Taxonomy" id="2026947"/>
    <lineage>
        <taxon>Eukaryota</taxon>
        <taxon>Viridiplantae</taxon>
        <taxon>Chlorophyta</taxon>
        <taxon>core chlorophytes</taxon>
        <taxon>Chlorophyceae</taxon>
        <taxon>CS clade</taxon>
        <taxon>Chlamydomonadales</taxon>
        <taxon>Chlamydomonadaceae</taxon>
        <taxon>Chlamydomonas</taxon>
    </lineage>
</organism>
<dbReference type="Proteomes" id="UP000613740">
    <property type="component" value="Unassembled WGS sequence"/>
</dbReference>
<evidence type="ECO:0000313" key="6">
    <source>
        <dbReference type="Proteomes" id="UP000613740"/>
    </source>
</evidence>
<dbReference type="SMART" id="SM00369">
    <property type="entry name" value="LRR_TYP"/>
    <property type="match status" value="6"/>
</dbReference>
<evidence type="ECO:0000256" key="4">
    <source>
        <dbReference type="SAM" id="MobiDB-lite"/>
    </source>
</evidence>
<feature type="compositionally biased region" description="Polar residues" evidence="4">
    <location>
        <begin position="1"/>
        <end position="15"/>
    </location>
</feature>
<dbReference type="SMART" id="SM00365">
    <property type="entry name" value="LRR_SD22"/>
    <property type="match status" value="4"/>
</dbReference>
<evidence type="ECO:0000256" key="3">
    <source>
        <dbReference type="ARBA" id="ARBA00022737"/>
    </source>
</evidence>
<accession>A0A835WMX6</accession>
<keyword evidence="2" id="KW-0433">Leucine-rich repeat</keyword>
<evidence type="ECO:0000256" key="2">
    <source>
        <dbReference type="ARBA" id="ARBA00022614"/>
    </source>
</evidence>
<dbReference type="PANTHER" id="PTHR48051:SF1">
    <property type="entry name" value="RAS SUPPRESSOR PROTEIN 1"/>
    <property type="match status" value="1"/>
</dbReference>
<feature type="region of interest" description="Disordered" evidence="4">
    <location>
        <begin position="1"/>
        <end position="71"/>
    </location>
</feature>
<protein>
    <submittedName>
        <fullName evidence="5">Uncharacterized protein</fullName>
    </submittedName>
</protein>
<dbReference type="Pfam" id="PF13855">
    <property type="entry name" value="LRR_8"/>
    <property type="match status" value="1"/>
</dbReference>
<sequence>MPSFFSSCFGSSQDNAPKDTSKARPAQPQAVGGRASGSAAGHGVPGRPSVADSVLSTRTSVDSHIHPPHTSAMDTVRSSALFEPAHTLNSVTSHRHSGSRPASAAQEREKISGEVPNAVTQAYKSQNGPRTTLWTLPCGPFQRLNVVDGAPVNKEFIEGMKPMEDGGEVPSELLEPKDRLWRQVHGVKLSLCDVTQYVGYVRHHLRGGDQHSHHHEIWRMFLVVAPNNEGSWLWPVGRESDFENMATLDLNMIRFTVWKEGISWLDLSNTNISELPPDLHTMTSLTRLELQGNRLTSIPDAITVLTKLDYLSCHSNSIQTVTTKLTELTRLRWLSLNANELTVVPNVPPSVERLSLHMNQIAGLAFCEDNGGTGPLPTEDNGDGGPLARCTNLLVVSLFTNKIPYIPRATIATWTHMDRLSLQRNQLTEVPEEISQMTKLEHLWLYGNKLTKLPEGLGQLKKLSKLWVNNNQLTSLPESLGGCELLEELYLANNQLTSLPCEALMSGCRRLNKIQINGNEGLDRSTLPAEMQGMLL</sequence>
<dbReference type="Pfam" id="PF12799">
    <property type="entry name" value="LRR_4"/>
    <property type="match status" value="1"/>
</dbReference>
<dbReference type="EMBL" id="JAEHOD010000010">
    <property type="protein sequence ID" value="KAG2450597.1"/>
    <property type="molecule type" value="Genomic_DNA"/>
</dbReference>
<proteinExistence type="predicted"/>
<dbReference type="PANTHER" id="PTHR48051">
    <property type="match status" value="1"/>
</dbReference>
<dbReference type="OrthoDB" id="28578at2759"/>
<dbReference type="SUPFAM" id="SSF52047">
    <property type="entry name" value="RNI-like"/>
    <property type="match status" value="1"/>
</dbReference>
<dbReference type="InterPro" id="IPR025875">
    <property type="entry name" value="Leu-rich_rpt_4"/>
</dbReference>
<dbReference type="SMART" id="SM00364">
    <property type="entry name" value="LRR_BAC"/>
    <property type="match status" value="6"/>
</dbReference>
<feature type="compositionally biased region" description="Low complexity" evidence="4">
    <location>
        <begin position="30"/>
        <end position="42"/>
    </location>
</feature>
<evidence type="ECO:0000313" key="5">
    <source>
        <dbReference type="EMBL" id="KAG2450597.1"/>
    </source>
</evidence>
<dbReference type="InterPro" id="IPR050216">
    <property type="entry name" value="LRR_domain-containing"/>
</dbReference>
<comment type="caution">
    <text evidence="5">The sequence shown here is derived from an EMBL/GenBank/DDBJ whole genome shotgun (WGS) entry which is preliminary data.</text>
</comment>